<organism evidence="1">
    <name type="scientific">Tanacetum cinerariifolium</name>
    <name type="common">Dalmatian daisy</name>
    <name type="synonym">Chrysanthemum cinerariifolium</name>
    <dbReference type="NCBI Taxonomy" id="118510"/>
    <lineage>
        <taxon>Eukaryota</taxon>
        <taxon>Viridiplantae</taxon>
        <taxon>Streptophyta</taxon>
        <taxon>Embryophyta</taxon>
        <taxon>Tracheophyta</taxon>
        <taxon>Spermatophyta</taxon>
        <taxon>Magnoliopsida</taxon>
        <taxon>eudicotyledons</taxon>
        <taxon>Gunneridae</taxon>
        <taxon>Pentapetalae</taxon>
        <taxon>asterids</taxon>
        <taxon>campanulids</taxon>
        <taxon>Asterales</taxon>
        <taxon>Asteraceae</taxon>
        <taxon>Asteroideae</taxon>
        <taxon>Anthemideae</taxon>
        <taxon>Anthemidinae</taxon>
        <taxon>Tanacetum</taxon>
    </lineage>
</organism>
<reference evidence="1" key="1">
    <citation type="journal article" date="2019" name="Sci. Rep.">
        <title>Draft genome of Tanacetum cinerariifolium, the natural source of mosquito coil.</title>
        <authorList>
            <person name="Yamashiro T."/>
            <person name="Shiraishi A."/>
            <person name="Satake H."/>
            <person name="Nakayama K."/>
        </authorList>
    </citation>
    <scope>NUCLEOTIDE SEQUENCE</scope>
</reference>
<comment type="caution">
    <text evidence="1">The sequence shown here is derived from an EMBL/GenBank/DDBJ whole genome shotgun (WGS) entry which is preliminary data.</text>
</comment>
<protein>
    <submittedName>
        <fullName evidence="1">Uncharacterized protein</fullName>
    </submittedName>
</protein>
<dbReference type="AlphaFoldDB" id="A0A699XCP2"/>
<sequence>AHVRRVHGDALIAGPENGVHPVDAFQRAAAGAGLALVAGHT</sequence>
<dbReference type="EMBL" id="BKCJ011835352">
    <property type="protein sequence ID" value="GFD56963.1"/>
    <property type="molecule type" value="Genomic_DNA"/>
</dbReference>
<name>A0A699XCP2_TANCI</name>
<evidence type="ECO:0000313" key="1">
    <source>
        <dbReference type="EMBL" id="GFD56963.1"/>
    </source>
</evidence>
<proteinExistence type="predicted"/>
<accession>A0A699XCP2</accession>
<gene>
    <name evidence="1" type="ORF">Tci_928932</name>
</gene>
<feature type="non-terminal residue" evidence="1">
    <location>
        <position position="1"/>
    </location>
</feature>